<keyword evidence="2" id="KW-1185">Reference proteome</keyword>
<gene>
    <name evidence="1" type="ORF">EZH24_07580</name>
</gene>
<accession>A0ABY2TS24</accession>
<reference evidence="1 2" key="1">
    <citation type="journal article" date="2019" name="Anaerobe">
        <title>Brachyspira catarrhinii sp. nov., an anaerobic intestinal spirochaete isolated from vervet monkeys may have been misidentified as Brachyspira aalborgi in previous studies.</title>
        <authorList>
            <person name="Phillips N.D."/>
            <person name="La T."/>
            <person name="Hampson D.J."/>
        </authorList>
    </citation>
    <scope>NUCLEOTIDE SEQUENCE [LARGE SCALE GENOMIC DNA]</scope>
    <source>
        <strain evidence="1 2">Z12</strain>
    </source>
</reference>
<comment type="caution">
    <text evidence="1">The sequence shown here is derived from an EMBL/GenBank/DDBJ whole genome shotgun (WGS) entry which is preliminary data.</text>
</comment>
<sequence>MNKKIMEVCRQIKFNNFNNYKNYHTTYLVHLYLQAERKEDFYNAELFADVIIFILRKYTEEYNNIIKNYNFIYEVAKTIKDDDIRKITIDDLNEDVYNYHKDLPYGYYLWDIHISSLLSLLKKCIIHLTYELKIRILKNDKRNI</sequence>
<name>A0ABY2TS24_9SPIR</name>
<evidence type="ECO:0000313" key="2">
    <source>
        <dbReference type="Proteomes" id="UP000310168"/>
    </source>
</evidence>
<dbReference type="EMBL" id="SJDU01000187">
    <property type="protein sequence ID" value="TKZ34801.1"/>
    <property type="molecule type" value="Genomic_DNA"/>
</dbReference>
<organism evidence="1 2">
    <name type="scientific">Brachyspira catarrhinii</name>
    <dbReference type="NCBI Taxonomy" id="2528966"/>
    <lineage>
        <taxon>Bacteria</taxon>
        <taxon>Pseudomonadati</taxon>
        <taxon>Spirochaetota</taxon>
        <taxon>Spirochaetia</taxon>
        <taxon>Brachyspirales</taxon>
        <taxon>Brachyspiraceae</taxon>
        <taxon>Brachyspira</taxon>
    </lineage>
</organism>
<evidence type="ECO:0000313" key="1">
    <source>
        <dbReference type="EMBL" id="TKZ34801.1"/>
    </source>
</evidence>
<dbReference type="Proteomes" id="UP000310168">
    <property type="component" value="Unassembled WGS sequence"/>
</dbReference>
<dbReference type="RefSeq" id="WP_137998514.1">
    <property type="nucleotide sequence ID" value="NZ_SJDU01000187.1"/>
</dbReference>
<proteinExistence type="predicted"/>
<protein>
    <submittedName>
        <fullName evidence="1">Uncharacterized protein</fullName>
    </submittedName>
</protein>